<evidence type="ECO:0000313" key="2">
    <source>
        <dbReference type="Proteomes" id="UP000325849"/>
    </source>
</evidence>
<protein>
    <submittedName>
        <fullName evidence="1">Uncharacterized protein</fullName>
    </submittedName>
</protein>
<dbReference type="EMBL" id="VJZD01000171">
    <property type="protein sequence ID" value="MPY35648.1"/>
    <property type="molecule type" value="Genomic_DNA"/>
</dbReference>
<proteinExistence type="predicted"/>
<dbReference type="AlphaFoldDB" id="A0A5N8VNM7"/>
<dbReference type="RefSeq" id="WP_152893361.1">
    <property type="nucleotide sequence ID" value="NZ_JBHJTU010000042.1"/>
</dbReference>
<keyword evidence="2" id="KW-1185">Reference proteome</keyword>
<accession>A0A5N8VNM7</accession>
<name>A0A5N8VNM7_9ACTN</name>
<dbReference type="Proteomes" id="UP000325849">
    <property type="component" value="Unassembled WGS sequence"/>
</dbReference>
<gene>
    <name evidence="1" type="ORF">FNH09_31775</name>
</gene>
<sequence length="139" mass="14556">MTGGGETQRWLEDAWDRAEAAVVLVGGDDAGPLAGRRLLAEVYDDDALAELRELTTSGAFTGDICRCHGSLTVALLDAGGDFIGGGSCHGRDTVSWERGRFRDDLEVADPEGLSAFLHRYGVPWPAAAPAGGVGSPRVT</sequence>
<reference evidence="1 2" key="1">
    <citation type="submission" date="2019-07" db="EMBL/GenBank/DDBJ databases">
        <title>New species of Amycolatopsis and Streptomyces.</title>
        <authorList>
            <person name="Duangmal K."/>
            <person name="Teo W.F.A."/>
            <person name="Lipun K."/>
        </authorList>
    </citation>
    <scope>NUCLEOTIDE SEQUENCE [LARGE SCALE GENOMIC DNA]</scope>
    <source>
        <strain evidence="1 2">NBRC 109810</strain>
    </source>
</reference>
<evidence type="ECO:0000313" key="1">
    <source>
        <dbReference type="EMBL" id="MPY35648.1"/>
    </source>
</evidence>
<organism evidence="1 2">
    <name type="scientific">Streptomyces adustus</name>
    <dbReference type="NCBI Taxonomy" id="1609272"/>
    <lineage>
        <taxon>Bacteria</taxon>
        <taxon>Bacillati</taxon>
        <taxon>Actinomycetota</taxon>
        <taxon>Actinomycetes</taxon>
        <taxon>Kitasatosporales</taxon>
        <taxon>Streptomycetaceae</taxon>
        <taxon>Streptomyces</taxon>
    </lineage>
</organism>
<comment type="caution">
    <text evidence="1">The sequence shown here is derived from an EMBL/GenBank/DDBJ whole genome shotgun (WGS) entry which is preliminary data.</text>
</comment>
<dbReference type="OrthoDB" id="4021257at2"/>